<accession>A0A0K1S919</accession>
<evidence type="ECO:0000259" key="2">
    <source>
        <dbReference type="PROSITE" id="PS51740"/>
    </source>
</evidence>
<dbReference type="KEGG" id="mpk:VL20_5803"/>
<proteinExistence type="predicted"/>
<dbReference type="EMBL" id="CP011339">
    <property type="protein sequence ID" value="AKV70604.1"/>
    <property type="molecule type" value="Genomic_DNA"/>
</dbReference>
<sequence>MLLKIIQIGNSQGITIPQAIMEQCELTDEVEAIVEGKKIILSAKKKVREGWTELFDDEPLEAELQDWLGVENEFEPENLW</sequence>
<gene>
    <name evidence="3" type="ORF">VL20_5803</name>
</gene>
<evidence type="ECO:0000313" key="4">
    <source>
        <dbReference type="Proteomes" id="UP000068167"/>
    </source>
</evidence>
<evidence type="ECO:0000256" key="1">
    <source>
        <dbReference type="PROSITE-ProRule" id="PRU01076"/>
    </source>
</evidence>
<dbReference type="Proteomes" id="UP000068167">
    <property type="component" value="Chromosome"/>
</dbReference>
<dbReference type="Gene3D" id="2.10.260.10">
    <property type="match status" value="1"/>
</dbReference>
<dbReference type="SMART" id="SM00966">
    <property type="entry name" value="SpoVT_AbrB"/>
    <property type="match status" value="1"/>
</dbReference>
<dbReference type="InterPro" id="IPR007159">
    <property type="entry name" value="SpoVT-AbrB_dom"/>
</dbReference>
<dbReference type="RefSeq" id="WP_002785444.1">
    <property type="nucleotide sequence ID" value="NZ_CP011339.1"/>
</dbReference>
<keyword evidence="1" id="KW-0238">DNA-binding</keyword>
<organism evidence="3 4">
    <name type="scientific">Microcystis panniformis FACHB-1757</name>
    <dbReference type="NCBI Taxonomy" id="1638788"/>
    <lineage>
        <taxon>Bacteria</taxon>
        <taxon>Bacillati</taxon>
        <taxon>Cyanobacteriota</taxon>
        <taxon>Cyanophyceae</taxon>
        <taxon>Oscillatoriophycideae</taxon>
        <taxon>Chroococcales</taxon>
        <taxon>Microcystaceae</taxon>
        <taxon>Microcystis</taxon>
    </lineage>
</organism>
<reference evidence="3 4" key="1">
    <citation type="journal article" date="2016" name="Stand. Genomic Sci.">
        <title>Complete genome sequence and genomic characterization of Microcystis panniformis FACHB 1757 by third-generation sequencing.</title>
        <authorList>
            <person name="Zhang J.Y."/>
            <person name="Guan R."/>
            <person name="Zhang H.J."/>
            <person name="Li H."/>
            <person name="Xiao P."/>
            <person name="Yu G.L."/>
            <person name="Du L."/>
            <person name="Cao D.M."/>
            <person name="Zhu B.C."/>
            <person name="Li R.H."/>
            <person name="Lu Z.H."/>
        </authorList>
    </citation>
    <scope>NUCLEOTIDE SEQUENCE [LARGE SCALE GENOMIC DNA]</scope>
    <source>
        <strain evidence="3 4">FACHB-1757</strain>
    </source>
</reference>
<dbReference type="Pfam" id="PF04014">
    <property type="entry name" value="MazE_antitoxin"/>
    <property type="match status" value="1"/>
</dbReference>
<dbReference type="AlphaFoldDB" id="A0A0K1S919"/>
<feature type="domain" description="SpoVT-AbrB" evidence="2">
    <location>
        <begin position="3"/>
        <end position="46"/>
    </location>
</feature>
<dbReference type="PATRIC" id="fig|1638788.3.peg.5842"/>
<name>A0A0K1S919_9CHRO</name>
<dbReference type="GO" id="GO:0003677">
    <property type="term" value="F:DNA binding"/>
    <property type="evidence" value="ECO:0007669"/>
    <property type="project" value="UniProtKB-UniRule"/>
</dbReference>
<dbReference type="SUPFAM" id="SSF89447">
    <property type="entry name" value="AbrB/MazE/MraZ-like"/>
    <property type="match status" value="1"/>
</dbReference>
<keyword evidence="4" id="KW-1185">Reference proteome</keyword>
<dbReference type="PROSITE" id="PS51740">
    <property type="entry name" value="SPOVT_ABRB"/>
    <property type="match status" value="1"/>
</dbReference>
<dbReference type="InterPro" id="IPR037914">
    <property type="entry name" value="SpoVT-AbrB_sf"/>
</dbReference>
<evidence type="ECO:0000313" key="3">
    <source>
        <dbReference type="EMBL" id="AKV70604.1"/>
    </source>
</evidence>
<protein>
    <recommendedName>
        <fullName evidence="2">SpoVT-AbrB domain-containing protein</fullName>
    </recommendedName>
</protein>